<evidence type="ECO:0000259" key="2">
    <source>
        <dbReference type="PROSITE" id="PS50943"/>
    </source>
</evidence>
<dbReference type="CDD" id="cd00093">
    <property type="entry name" value="HTH_XRE"/>
    <property type="match status" value="1"/>
</dbReference>
<comment type="caution">
    <text evidence="3">The sequence shown here is derived from an EMBL/GenBank/DDBJ whole genome shotgun (WGS) entry which is preliminary data.</text>
</comment>
<reference evidence="3" key="1">
    <citation type="journal article" date="2023" name="J. Hazard. Mater.">
        <title>Anaerobic biodegradation of pyrene and benzo[a]pyrene by a new sulfate-reducing Desulforamulus aquiferis strain DSA.</title>
        <authorList>
            <person name="Zhang Z."/>
            <person name="Sun J."/>
            <person name="Gong X."/>
            <person name="Wang C."/>
            <person name="Wang H."/>
        </authorList>
    </citation>
    <scope>NUCLEOTIDE SEQUENCE</scope>
    <source>
        <strain evidence="3">DSA</strain>
    </source>
</reference>
<dbReference type="RefSeq" id="WP_304540460.1">
    <property type="nucleotide sequence ID" value="NZ_JARPTC010000001.1"/>
</dbReference>
<accession>A0AAW7Z8Z2</accession>
<dbReference type="PROSITE" id="PS50943">
    <property type="entry name" value="HTH_CROC1"/>
    <property type="match status" value="1"/>
</dbReference>
<dbReference type="GO" id="GO:0005829">
    <property type="term" value="C:cytosol"/>
    <property type="evidence" value="ECO:0007669"/>
    <property type="project" value="TreeGrafter"/>
</dbReference>
<evidence type="ECO:0000313" key="3">
    <source>
        <dbReference type="EMBL" id="MDO7785827.1"/>
    </source>
</evidence>
<dbReference type="GO" id="GO:0003677">
    <property type="term" value="F:DNA binding"/>
    <property type="evidence" value="ECO:0007669"/>
    <property type="project" value="UniProtKB-KW"/>
</dbReference>
<dbReference type="Pfam" id="PF13560">
    <property type="entry name" value="HTH_31"/>
    <property type="match status" value="1"/>
</dbReference>
<dbReference type="InterPro" id="IPR050807">
    <property type="entry name" value="TransReg_Diox_bact_type"/>
</dbReference>
<dbReference type="Gene3D" id="1.10.260.40">
    <property type="entry name" value="lambda repressor-like DNA-binding domains"/>
    <property type="match status" value="1"/>
</dbReference>
<dbReference type="SUPFAM" id="SSF47413">
    <property type="entry name" value="lambda repressor-like DNA-binding domains"/>
    <property type="match status" value="1"/>
</dbReference>
<dbReference type="Proteomes" id="UP001172911">
    <property type="component" value="Unassembled WGS sequence"/>
</dbReference>
<name>A0AAW7Z8Z2_9FIRM</name>
<dbReference type="InterPro" id="IPR010982">
    <property type="entry name" value="Lambda_DNA-bd_dom_sf"/>
</dbReference>
<dbReference type="InterPro" id="IPR001387">
    <property type="entry name" value="Cro/C1-type_HTH"/>
</dbReference>
<feature type="domain" description="HTH cro/C1-type" evidence="2">
    <location>
        <begin position="7"/>
        <end position="61"/>
    </location>
</feature>
<dbReference type="SMART" id="SM00530">
    <property type="entry name" value="HTH_XRE"/>
    <property type="match status" value="1"/>
</dbReference>
<proteinExistence type="predicted"/>
<evidence type="ECO:0000313" key="4">
    <source>
        <dbReference type="Proteomes" id="UP001172911"/>
    </source>
</evidence>
<reference evidence="3" key="2">
    <citation type="submission" date="2023-03" db="EMBL/GenBank/DDBJ databases">
        <authorList>
            <person name="Zhang Z."/>
        </authorList>
    </citation>
    <scope>NUCLEOTIDE SEQUENCE</scope>
    <source>
        <strain evidence="3">DSA</strain>
    </source>
</reference>
<dbReference type="PANTHER" id="PTHR46797:SF1">
    <property type="entry name" value="METHYLPHOSPHONATE SYNTHASE"/>
    <property type="match status" value="1"/>
</dbReference>
<dbReference type="AlphaFoldDB" id="A0AAW7Z8Z2"/>
<organism evidence="3 4">
    <name type="scientific">Desulforamulus aquiferis</name>
    <dbReference type="NCBI Taxonomy" id="1397668"/>
    <lineage>
        <taxon>Bacteria</taxon>
        <taxon>Bacillati</taxon>
        <taxon>Bacillota</taxon>
        <taxon>Clostridia</taxon>
        <taxon>Eubacteriales</taxon>
        <taxon>Peptococcaceae</taxon>
        <taxon>Desulforamulus</taxon>
    </lineage>
</organism>
<evidence type="ECO:0000256" key="1">
    <source>
        <dbReference type="ARBA" id="ARBA00023125"/>
    </source>
</evidence>
<protein>
    <submittedName>
        <fullName evidence="3">Helix-turn-helix transcriptional regulator</fullName>
    </submittedName>
</protein>
<sequence>MDIGKRIRTLRDYQGLSMNELARRSGVSQSGLSLIESGQRQPTFDVIERICTGLGITLQDLLNEDATTNVMASDLHNFLNKTKELKPSQFLAIRHILSTTESIVDKFSLINQQLDRLTLELNISDKTKPSFVEIIDLLDNNKNVTLGGKPLTLDERIEILEFLKNLLPDEEQIAVQDHNTKEVIAASYQGEGLVHIPTPEQAEDIRKAIEFAEQQHKKDRQKE</sequence>
<dbReference type="GO" id="GO:0003700">
    <property type="term" value="F:DNA-binding transcription factor activity"/>
    <property type="evidence" value="ECO:0007669"/>
    <property type="project" value="TreeGrafter"/>
</dbReference>
<gene>
    <name evidence="3" type="ORF">P6N53_01085</name>
</gene>
<keyword evidence="4" id="KW-1185">Reference proteome</keyword>
<dbReference type="EMBL" id="JARPTC010000001">
    <property type="protein sequence ID" value="MDO7785827.1"/>
    <property type="molecule type" value="Genomic_DNA"/>
</dbReference>
<dbReference type="PANTHER" id="PTHR46797">
    <property type="entry name" value="HTH-TYPE TRANSCRIPTIONAL REGULATOR"/>
    <property type="match status" value="1"/>
</dbReference>
<keyword evidence="1" id="KW-0238">DNA-binding</keyword>